<dbReference type="Gene3D" id="3.40.50.150">
    <property type="entry name" value="Vaccinia Virus protein VP39"/>
    <property type="match status" value="1"/>
</dbReference>
<dbReference type="InterPro" id="IPR029063">
    <property type="entry name" value="SAM-dependent_MTases_sf"/>
</dbReference>
<feature type="domain" description="Methyltransferase type 11" evidence="2">
    <location>
        <begin position="92"/>
        <end position="195"/>
    </location>
</feature>
<keyword evidence="1" id="KW-0812">Transmembrane</keyword>
<dbReference type="PANTHER" id="PTHR45036:SF1">
    <property type="entry name" value="METHYLTRANSFERASE LIKE 7A"/>
    <property type="match status" value="1"/>
</dbReference>
<dbReference type="GO" id="GO:0008757">
    <property type="term" value="F:S-adenosylmethionine-dependent methyltransferase activity"/>
    <property type="evidence" value="ECO:0007669"/>
    <property type="project" value="InterPro"/>
</dbReference>
<accession>A0A7S2EAN7</accession>
<evidence type="ECO:0000259" key="2">
    <source>
        <dbReference type="Pfam" id="PF08241"/>
    </source>
</evidence>
<dbReference type="Pfam" id="PF08241">
    <property type="entry name" value="Methyltransf_11"/>
    <property type="match status" value="1"/>
</dbReference>
<reference evidence="3" key="1">
    <citation type="submission" date="2021-01" db="EMBL/GenBank/DDBJ databases">
        <authorList>
            <person name="Corre E."/>
            <person name="Pelletier E."/>
            <person name="Niang G."/>
            <person name="Scheremetjew M."/>
            <person name="Finn R."/>
            <person name="Kale V."/>
            <person name="Holt S."/>
            <person name="Cochrane G."/>
            <person name="Meng A."/>
            <person name="Brown T."/>
            <person name="Cohen L."/>
        </authorList>
    </citation>
    <scope>NUCLEOTIDE SEQUENCE</scope>
    <source>
        <strain evidence="3">Pop2</strain>
    </source>
</reference>
<dbReference type="InterPro" id="IPR013216">
    <property type="entry name" value="Methyltransf_11"/>
</dbReference>
<keyword evidence="1" id="KW-1133">Transmembrane helix</keyword>
<proteinExistence type="predicted"/>
<protein>
    <recommendedName>
        <fullName evidence="2">Methyltransferase type 11 domain-containing protein</fullName>
    </recommendedName>
</protein>
<dbReference type="InterPro" id="IPR052356">
    <property type="entry name" value="Thiol_S-MT"/>
</dbReference>
<dbReference type="PANTHER" id="PTHR45036">
    <property type="entry name" value="METHYLTRANSFERASE LIKE 7B"/>
    <property type="match status" value="1"/>
</dbReference>
<gene>
    <name evidence="3" type="ORF">DBRI1063_LOCUS8053</name>
</gene>
<dbReference type="AlphaFoldDB" id="A0A7S2EAN7"/>
<feature type="transmembrane region" description="Helical" evidence="1">
    <location>
        <begin position="28"/>
        <end position="49"/>
    </location>
</feature>
<sequence length="271" mass="30310">MKLICTAAALIYGQRMVPKSFKWTKRMIFSITALMSFALSAVGILLLVLNNNQDLRSRSFANFCAKQGFQTKPIDEFRCSILEKGNVAGKVLEFGPGPGTNFKCFQNSTAASAIQEYVAVEPNAHFQQLLNAEKKKRNLDFPLEFVGIKGEDVDISEEGSFDVVIATHVLCSVESPEVVLANVDRALKPGGTFIFFEHVIAEPQTNMRYLQNLMAPILYIVGNGCRFLETEKILRRQFADRFEIDVTPFYAPVPSFLTFIKPHIMGIAIKN</sequence>
<evidence type="ECO:0000313" key="3">
    <source>
        <dbReference type="EMBL" id="CAD9324411.1"/>
    </source>
</evidence>
<organism evidence="3">
    <name type="scientific">Ditylum brightwellii</name>
    <dbReference type="NCBI Taxonomy" id="49249"/>
    <lineage>
        <taxon>Eukaryota</taxon>
        <taxon>Sar</taxon>
        <taxon>Stramenopiles</taxon>
        <taxon>Ochrophyta</taxon>
        <taxon>Bacillariophyta</taxon>
        <taxon>Mediophyceae</taxon>
        <taxon>Lithodesmiophycidae</taxon>
        <taxon>Lithodesmiales</taxon>
        <taxon>Lithodesmiaceae</taxon>
        <taxon>Ditylum</taxon>
    </lineage>
</organism>
<keyword evidence="1" id="KW-0472">Membrane</keyword>
<name>A0A7S2EAN7_9STRA</name>
<dbReference type="CDD" id="cd02440">
    <property type="entry name" value="AdoMet_MTases"/>
    <property type="match status" value="1"/>
</dbReference>
<dbReference type="SUPFAM" id="SSF53335">
    <property type="entry name" value="S-adenosyl-L-methionine-dependent methyltransferases"/>
    <property type="match status" value="1"/>
</dbReference>
<evidence type="ECO:0000256" key="1">
    <source>
        <dbReference type="SAM" id="Phobius"/>
    </source>
</evidence>
<dbReference type="EMBL" id="HBGN01012653">
    <property type="protein sequence ID" value="CAD9324411.1"/>
    <property type="molecule type" value="Transcribed_RNA"/>
</dbReference>